<dbReference type="GO" id="GO:0004843">
    <property type="term" value="F:cysteine-type deubiquitinase activity"/>
    <property type="evidence" value="ECO:0007669"/>
    <property type="project" value="InterPro"/>
</dbReference>
<dbReference type="AlphaFoldDB" id="A0A0S4IP36"/>
<organism evidence="3 4">
    <name type="scientific">Bodo saltans</name>
    <name type="common">Flagellated protozoan</name>
    <dbReference type="NCBI Taxonomy" id="75058"/>
    <lineage>
        <taxon>Eukaryota</taxon>
        <taxon>Discoba</taxon>
        <taxon>Euglenozoa</taxon>
        <taxon>Kinetoplastea</taxon>
        <taxon>Metakinetoplastina</taxon>
        <taxon>Eubodonida</taxon>
        <taxon>Bodonidae</taxon>
        <taxon>Bodo</taxon>
    </lineage>
</organism>
<reference evidence="4" key="1">
    <citation type="submission" date="2015-09" db="EMBL/GenBank/DDBJ databases">
        <authorList>
            <consortium name="Pathogen Informatics"/>
        </authorList>
    </citation>
    <scope>NUCLEOTIDE SEQUENCE [LARGE SCALE GENOMIC DNA]</scope>
    <source>
        <strain evidence="4">Lake Konstanz</strain>
    </source>
</reference>
<dbReference type="Proteomes" id="UP000051952">
    <property type="component" value="Unassembled WGS sequence"/>
</dbReference>
<dbReference type="VEuPathDB" id="TriTrypDB:BSAL_50730"/>
<dbReference type="CDD" id="cd02257">
    <property type="entry name" value="Peptidase_C19"/>
    <property type="match status" value="1"/>
</dbReference>
<dbReference type="Pfam" id="PF00443">
    <property type="entry name" value="UCH"/>
    <property type="match status" value="1"/>
</dbReference>
<feature type="region of interest" description="Disordered" evidence="1">
    <location>
        <begin position="517"/>
        <end position="586"/>
    </location>
</feature>
<dbReference type="PROSITE" id="PS00972">
    <property type="entry name" value="USP_1"/>
    <property type="match status" value="1"/>
</dbReference>
<gene>
    <name evidence="3" type="ORF">BSAL_50730</name>
</gene>
<dbReference type="InterPro" id="IPR028889">
    <property type="entry name" value="USP"/>
</dbReference>
<accession>A0A0S4IP36</accession>
<keyword evidence="4" id="KW-1185">Reference proteome</keyword>
<evidence type="ECO:0000313" key="3">
    <source>
        <dbReference type="EMBL" id="CUE65105.1"/>
    </source>
</evidence>
<evidence type="ECO:0000313" key="4">
    <source>
        <dbReference type="Proteomes" id="UP000051952"/>
    </source>
</evidence>
<dbReference type="InterPro" id="IPR001394">
    <property type="entry name" value="Peptidase_C19_UCH"/>
</dbReference>
<feature type="domain" description="USP" evidence="2">
    <location>
        <begin position="860"/>
        <end position="1180"/>
    </location>
</feature>
<keyword evidence="3" id="KW-0378">Hydrolase</keyword>
<feature type="region of interest" description="Disordered" evidence="1">
    <location>
        <begin position="1"/>
        <end position="52"/>
    </location>
</feature>
<evidence type="ECO:0000256" key="1">
    <source>
        <dbReference type="SAM" id="MobiDB-lite"/>
    </source>
</evidence>
<dbReference type="Gene3D" id="3.90.70.10">
    <property type="entry name" value="Cysteine proteinases"/>
    <property type="match status" value="1"/>
</dbReference>
<dbReference type="PROSITE" id="PS50235">
    <property type="entry name" value="USP_3"/>
    <property type="match status" value="1"/>
</dbReference>
<feature type="compositionally biased region" description="Low complexity" evidence="1">
    <location>
        <begin position="529"/>
        <end position="549"/>
    </location>
</feature>
<evidence type="ECO:0000259" key="2">
    <source>
        <dbReference type="PROSITE" id="PS50235"/>
    </source>
</evidence>
<name>A0A0S4IP36_BODSA</name>
<dbReference type="InterPro" id="IPR038765">
    <property type="entry name" value="Papain-like_cys_pep_sf"/>
</dbReference>
<dbReference type="PANTHER" id="PTHR21646">
    <property type="entry name" value="UBIQUITIN CARBOXYL-TERMINAL HYDROLASE"/>
    <property type="match status" value="1"/>
</dbReference>
<dbReference type="OrthoDB" id="361536at2759"/>
<dbReference type="EMBL" id="CYKH01000047">
    <property type="protein sequence ID" value="CUE65105.1"/>
    <property type="molecule type" value="Genomic_DNA"/>
</dbReference>
<dbReference type="SUPFAM" id="SSF54001">
    <property type="entry name" value="Cysteine proteinases"/>
    <property type="match status" value="1"/>
</dbReference>
<dbReference type="InterPro" id="IPR018200">
    <property type="entry name" value="USP_CS"/>
</dbReference>
<proteinExistence type="predicted"/>
<protein>
    <submittedName>
        <fullName evidence="3">Ubiquitin carboxyl-terminal hydrolase 2-like, putative</fullName>
    </submittedName>
</protein>
<dbReference type="InterPro" id="IPR050185">
    <property type="entry name" value="Ub_carboxyl-term_hydrolase"/>
</dbReference>
<feature type="compositionally biased region" description="Polar residues" evidence="1">
    <location>
        <begin position="572"/>
        <end position="586"/>
    </location>
</feature>
<dbReference type="GO" id="GO:0016579">
    <property type="term" value="P:protein deubiquitination"/>
    <property type="evidence" value="ECO:0007669"/>
    <property type="project" value="InterPro"/>
</dbReference>
<sequence length="1190" mass="128587">MSVFHPGLEATPSGEEHLNHPPRPAPINDRAVEHSATEGSLVEGPSVTPETLTETLPENSTTTMEAPSDAEIPLQCSDQSTFVGNMMGHLECTDDVSESWAINANHVSSPVAPYGSQCSMSDDKITSEEVLSEVRHTVEPSVELEQLVATVISAERANAAPPSPSTRVFYEKLQRSTVLRNYAKHLEDAHVTPEAILENPTNAMDGILQVDGHLPLMVAQAASVSPCFHLFDRIALHAPELYVTMTDNSRAPVLEALVQTQPIIDATFKFGIAFKQSPNVANLVKALNKRRGGYTMLPHLVGTSGAFNVAIEASPQWRSEGALMRAYPECDQKLAEFIATFWCRVDAERGAVSSREANEMQQISEALDKLALPVAASCGEEQHASTSSAWTIEGSTFEPHHIETRHDEPSVSGAIAPLAGKRAPMMQSSAPSAEVTIYMDEFGLTCDEVEQYIHECNSSDVETIWNLLNTKRRWDAQVARIQETLRSGAPEVDVIVRALVNSNGVVNRATLELMQSATAARNSGPSSPPLMDSTSSSSLPSTSSGSPTDAALAPCGASLGTLQSTPAPPQPANSAPTEQSDSQGAPASVVFSSWELTLYMKEFGLTLDEVRQFIGECNSSDKRSVWSFLRTKRHWDVQIEEIQQFLGSITPEVDVIVHALENNNGMVNVATYELLQSMPAATSSGTSCPPVMDASRSLPSPSGAASINYECPGAALASSSASPLPSGTVTQQHEKCFIESTLHKGYHNVSYGGSQGSRSLLVVNHLTSTERDLTSRANDVNMAGVHSASCDQTRLRPMESIDASLGEGESGYRSTIRGDTTFDMMQLGNEATREVASAPRAVTDVSRHRVDVARNVCPTRGLANIGNSCYFNSPLQLLFCVYGSTFMHLPPNALGRLVRHVRGEGEGIAKSDLSNLLSGLLRAVQNLSPEAREKFAAYRQSDSSSAAIHILMLIEVESLRLPLPYRFTSVPLETSGVEQWAAFCVEHKCLFTQAQCGQLKTEIFCSCGASGFAPPAYSGFSSLSIPASTKDLHNIQHAVDMWGMGGVLIGDAQHKVCPHCKTTGEWRQRRSISRFPATKVLLVTINREYHDKYGRARKWDDGVMLPATVRFPAEKGAVFDVEPLATCIHSGSGVEGGHYYCTVAGKDGGSVTADDSWVTSSRTPITSTVHGSFFAFYLLDEQQLGTQPRR</sequence>